<dbReference type="NCBIfam" id="TIGR02257">
    <property type="entry name" value="cobalto_cobN"/>
    <property type="match status" value="1"/>
</dbReference>
<dbReference type="EC" id="6.6.1.2" evidence="2"/>
<reference evidence="2" key="1">
    <citation type="submission" date="2023-03" db="EMBL/GenBank/DDBJ databases">
        <title>Selenobaculum gbiensis gen. nov. sp. nov., a new bacterium isolated from the gut microbiota of IBD patient.</title>
        <authorList>
            <person name="Yeo S."/>
            <person name="Park H."/>
            <person name="Huh C.S."/>
        </authorList>
    </citation>
    <scope>NUCLEOTIDE SEQUENCE</scope>
    <source>
        <strain evidence="2">ICN-92133</strain>
    </source>
</reference>
<dbReference type="InterPro" id="IPR003672">
    <property type="entry name" value="CobN/Mg_chltase"/>
</dbReference>
<dbReference type="InterPro" id="IPR011953">
    <property type="entry name" value="Cobalto_CobN"/>
</dbReference>
<keyword evidence="3" id="KW-1185">Reference proteome</keyword>
<evidence type="ECO:0000313" key="2">
    <source>
        <dbReference type="EMBL" id="WIW69826.1"/>
    </source>
</evidence>
<dbReference type="GO" id="GO:0051116">
    <property type="term" value="F:cobaltochelatase activity"/>
    <property type="evidence" value="ECO:0007669"/>
    <property type="project" value="UniProtKB-EC"/>
</dbReference>
<gene>
    <name evidence="2" type="primary">cobN</name>
    <name evidence="2" type="ORF">P3F81_07830</name>
</gene>
<keyword evidence="2" id="KW-0436">Ligase</keyword>
<dbReference type="GO" id="GO:0009236">
    <property type="term" value="P:cobalamin biosynthetic process"/>
    <property type="evidence" value="ECO:0007669"/>
    <property type="project" value="InterPro"/>
</dbReference>
<dbReference type="EMBL" id="CP120678">
    <property type="protein sequence ID" value="WIW69826.1"/>
    <property type="molecule type" value="Genomic_DNA"/>
</dbReference>
<accession>A0A9Y2ES11</accession>
<dbReference type="AlphaFoldDB" id="A0A9Y2ES11"/>
<dbReference type="PANTHER" id="PTHR44119:SF7">
    <property type="entry name" value="MAGNESIUM CHELATASE SUBUNIT"/>
    <property type="match status" value="1"/>
</dbReference>
<proteinExistence type="predicted"/>
<feature type="domain" description="CobN/magnesium chelatase" evidence="1">
    <location>
        <begin position="113"/>
        <end position="1217"/>
    </location>
</feature>
<dbReference type="RefSeq" id="WP_147669856.1">
    <property type="nucleotide sequence ID" value="NZ_CP120678.1"/>
</dbReference>
<dbReference type="Pfam" id="PF02514">
    <property type="entry name" value="CobN-Mg_chel"/>
    <property type="match status" value="1"/>
</dbReference>
<dbReference type="CDD" id="cd10150">
    <property type="entry name" value="CobN_like"/>
    <property type="match status" value="1"/>
</dbReference>
<evidence type="ECO:0000313" key="3">
    <source>
        <dbReference type="Proteomes" id="UP001243623"/>
    </source>
</evidence>
<organism evidence="2 3">
    <name type="scientific">Selenobaculum gibii</name>
    <dbReference type="NCBI Taxonomy" id="3054208"/>
    <lineage>
        <taxon>Bacteria</taxon>
        <taxon>Bacillati</taxon>
        <taxon>Bacillota</taxon>
        <taxon>Negativicutes</taxon>
        <taxon>Selenomonadales</taxon>
        <taxon>Selenomonadaceae</taxon>
        <taxon>Selenobaculum</taxon>
    </lineage>
</organism>
<dbReference type="KEGG" id="sgbi:P3F81_07830"/>
<name>A0A9Y2ES11_9FIRM</name>
<dbReference type="Proteomes" id="UP001243623">
    <property type="component" value="Chromosome"/>
</dbReference>
<evidence type="ECO:0000259" key="1">
    <source>
        <dbReference type="Pfam" id="PF02514"/>
    </source>
</evidence>
<protein>
    <submittedName>
        <fullName evidence="2">Cobaltochelatase subunit CobN</fullName>
        <ecNumber evidence="2">6.6.1.2</ecNumber>
    </submittedName>
</protein>
<sequence>MSRILFITNMEHHDIGMKSAQIFAEAKSQLSNFFVQEYINDSEIWNKRWEEKIRVCDFVLISWMGTGLCCDFLKKSSMYMRQKEICHLYHIMDAGDDVLDLGLTHEEKNTIFKYFSYGGLENFSNLWLFLAKTFCKKNCQVEEPKQMPWAGVYHPNYPDETLSIEEYLEKKQSLNKPIIGMIFSREDWLWQNLSYPNQVIAEIERQGFIPLVIFTTTMANEETGAVNLQTNIEKFFYQNGHPIIDVLINNFVFSLTVTGFVALEALKKLNVPILQAYHLYNTYQWWKNSFVGMSANELSYAIALPEFDGIIHSVPVATQEELEEGAHTKCILEERIERLIQKAGKWAKLNKKQNKEKKVAIIFHNYPPTNSNIGSAASLDSIESIRLLLKRLKEDGYQVDHLPVSREEFIADLTSHATNDRRFISEKQILEADGKLTKEQYQAYFETLPQETKKQLIHDWGGVPGEVFCYEDTLLIPGMKNGNVYITVQPPRGFGEDPAKIYHSPDCAPTHHYLAFYHWIQEIWQADAMIHVGTHGNLEWLPGKGVAMSNACYPDIATGNMPNIYHYWITCVGEGIQAKRRSAACLISYLSAPMTVAGVYEELEELEKLLEEYVHFQKDIAAEQNKTILEDLIRQKAAECRIEEIVDYGDFNDYLGKLHVFITDIKNMQIHNGLHILGCPPEGDELIEYLLELTRLENGEIPSLTKTIATMIYGYDYYVLLENSGTLLPDGSKTYGILLDEIRQKCREVIVLLYQQQFEIEQAERIFHLSWTEKLTEQERTEFLKVARYICQHIAPSLLLTTLEIENTLRALNGAYIEPSASGAPTSGGADLLPTGRNFYSVDPKTLPTEAAWEIGKTMADYVIERFINEEGHYPESVGIILWATSNLRNHGQCVAEFLYLMGLKPVWQSGSKRVIDLEIIPLEKLKRPRIDVTGRISGLFRDSMLASIDWLNKAVDMVSQLDESIEQNYVRKHILAEVDDLLQEGTAKEQAWRQASYRIFGDPPGAHGAGVGAVLEAKNWDNIDDLADVYVRWGAHAYGDGSAGSYLPKLFKKRLEKMEITLQNVDHRESSMLAGDDYNNYRGGMVAAVRSISGKMPRNYVSDSSDRKKIQLRSLAEELKRWFRGEAMNPKYIEGMKKHGYKGAGDLATYVAVSYQWDATSNVMEDWMYEKYAEKYAFNEEMQKWMQEVNPWALHRIAEVLLEANQRGLWNAKPETKAELEKLFLSLEGDLEEINDEK</sequence>
<dbReference type="PANTHER" id="PTHR44119">
    <property type="entry name" value="MAGNESIUM-CHELATASE SUBUNIT CHLH, CHLOROPLASTIC"/>
    <property type="match status" value="1"/>
</dbReference>